<evidence type="ECO:0000256" key="2">
    <source>
        <dbReference type="SAM" id="SignalP"/>
    </source>
</evidence>
<accession>A0A0A2LWC7</accession>
<dbReference type="InterPro" id="IPR044023">
    <property type="entry name" value="Ig_7"/>
</dbReference>
<name>A0A0A2LWC7_9FLAO</name>
<keyword evidence="1 2" id="KW-0732">Signal</keyword>
<organism evidence="5 6">
    <name type="scientific">Flavobacterium rivuli WB 3.3-2 = DSM 21788</name>
    <dbReference type="NCBI Taxonomy" id="1121895"/>
    <lineage>
        <taxon>Bacteria</taxon>
        <taxon>Pseudomonadati</taxon>
        <taxon>Bacteroidota</taxon>
        <taxon>Flavobacteriia</taxon>
        <taxon>Flavobacteriales</taxon>
        <taxon>Flavobacteriaceae</taxon>
        <taxon>Flavobacterium</taxon>
    </lineage>
</organism>
<dbReference type="InterPro" id="IPR026444">
    <property type="entry name" value="Secre_tail"/>
</dbReference>
<dbReference type="EMBL" id="JRLX01000044">
    <property type="protein sequence ID" value="KGO84647.1"/>
    <property type="molecule type" value="Genomic_DNA"/>
</dbReference>
<evidence type="ECO:0000256" key="1">
    <source>
        <dbReference type="ARBA" id="ARBA00022729"/>
    </source>
</evidence>
<dbReference type="eggNOG" id="COG3291">
    <property type="taxonomic scope" value="Bacteria"/>
</dbReference>
<sequence length="541" mass="57024">MKHFYNLFLLTLCLSAFTVNTTNAQCSGFPAASTTVAANTSVCLTENVVLSLGTTYSDSFTYQWQSSFNGGQWGDLSGETSATLDMLNVGTRYYRCKVTCTNSGMPSYSSSVLVTATGLACEGQTLCETAPATTNILVTGTDVCGGSNVTFTLDTEYTNNETFQWQYAGFNGFFITIPGATSASYTTTVTDTFDYRVVITCEAGNLSTTTESIEIEVNNTPPALADPAPIFCNASAVGDLIDALAPTGTDVLYYDVATGGEPLALTTALNTGTSYYASQVVNGCRSVTRTQIVVILSEIILDEQEDVTTCDTYELPALNRGNYYTATGGPDGEGSIIQPGTLITTTQGVYVYAETSGRGNCTAEVSFTVNVNPIAAPAGATEQTIFATDADPAFVTDIEVTGTDVFWYLTPEAALAGVVAPVRLDTPLVSGTTYYAIQIVTGCRSAEVLPVTVTLETLGIDNPEAKLFSYYPNPVNDVLTVSHPAGIASVSVYSLLGQQLTSKKADAVNATVDMSALTAGTYIVNITAANNTVKTLRVVKK</sequence>
<protein>
    <recommendedName>
        <fullName evidence="7">Secretion system C-terminal sorting domain-containing protein</fullName>
    </recommendedName>
</protein>
<dbReference type="NCBIfam" id="TIGR04183">
    <property type="entry name" value="Por_Secre_tail"/>
    <property type="match status" value="1"/>
</dbReference>
<feature type="signal peptide" evidence="2">
    <location>
        <begin position="1"/>
        <end position="24"/>
    </location>
</feature>
<evidence type="ECO:0000313" key="5">
    <source>
        <dbReference type="EMBL" id="KGO84647.1"/>
    </source>
</evidence>
<reference evidence="5 6" key="1">
    <citation type="submission" date="2013-09" db="EMBL/GenBank/DDBJ databases">
        <authorList>
            <person name="Zeng Z."/>
            <person name="Chen C."/>
        </authorList>
    </citation>
    <scope>NUCLEOTIDE SEQUENCE [LARGE SCALE GENOMIC DNA]</scope>
    <source>
        <strain evidence="5 6">WB 3.3-2</strain>
    </source>
</reference>
<feature type="domain" description="Secretion system C-terminal sorting" evidence="3">
    <location>
        <begin position="471"/>
        <end position="535"/>
    </location>
</feature>
<evidence type="ECO:0008006" key="7">
    <source>
        <dbReference type="Google" id="ProtNLM"/>
    </source>
</evidence>
<dbReference type="Proteomes" id="UP000030152">
    <property type="component" value="Unassembled WGS sequence"/>
</dbReference>
<dbReference type="AlphaFoldDB" id="A0A0A2LWC7"/>
<evidence type="ECO:0000259" key="4">
    <source>
        <dbReference type="Pfam" id="PF19081"/>
    </source>
</evidence>
<feature type="domain" description="Ig-like" evidence="4">
    <location>
        <begin position="244"/>
        <end position="295"/>
    </location>
</feature>
<keyword evidence="6" id="KW-1185">Reference proteome</keyword>
<dbReference type="STRING" id="1121895.GCA_000378485_03815"/>
<dbReference type="eggNOG" id="COG3794">
    <property type="taxonomic scope" value="Bacteria"/>
</dbReference>
<evidence type="ECO:0000313" key="6">
    <source>
        <dbReference type="Proteomes" id="UP000030152"/>
    </source>
</evidence>
<dbReference type="OrthoDB" id="1447704at2"/>
<dbReference type="Pfam" id="PF19081">
    <property type="entry name" value="Ig_7"/>
    <property type="match status" value="1"/>
</dbReference>
<proteinExistence type="predicted"/>
<comment type="caution">
    <text evidence="5">The sequence shown here is derived from an EMBL/GenBank/DDBJ whole genome shotgun (WGS) entry which is preliminary data.</text>
</comment>
<evidence type="ECO:0000259" key="3">
    <source>
        <dbReference type="Pfam" id="PF18962"/>
    </source>
</evidence>
<feature type="chain" id="PRO_5002002591" description="Secretion system C-terminal sorting domain-containing protein" evidence="2">
    <location>
        <begin position="25"/>
        <end position="541"/>
    </location>
</feature>
<dbReference type="RefSeq" id="WP_020214993.1">
    <property type="nucleotide sequence ID" value="NZ_JRLX01000044.1"/>
</dbReference>
<gene>
    <name evidence="5" type="ORF">Q765_20535</name>
</gene>
<dbReference type="Pfam" id="PF18962">
    <property type="entry name" value="Por_Secre_tail"/>
    <property type="match status" value="1"/>
</dbReference>